<dbReference type="PANTHER" id="PTHR43046">
    <property type="entry name" value="GDP-MANNOSE MANNOSYL HYDROLASE"/>
    <property type="match status" value="1"/>
</dbReference>
<dbReference type="PROSITE" id="PS00893">
    <property type="entry name" value="NUDIX_BOX"/>
    <property type="match status" value="1"/>
</dbReference>
<feature type="domain" description="Nudix hydrolase" evidence="3">
    <location>
        <begin position="20"/>
        <end position="149"/>
    </location>
</feature>
<dbReference type="PANTHER" id="PTHR43046:SF14">
    <property type="entry name" value="MUTT_NUDIX FAMILY PROTEIN"/>
    <property type="match status" value="1"/>
</dbReference>
<comment type="caution">
    <text evidence="4">The sequence shown here is derived from an EMBL/GenBank/DDBJ whole genome shotgun (WGS) entry which is preliminary data.</text>
</comment>
<dbReference type="InterPro" id="IPR020084">
    <property type="entry name" value="NUDIX_hydrolase_CS"/>
</dbReference>
<dbReference type="Proteomes" id="UP000694308">
    <property type="component" value="Unassembled WGS sequence"/>
</dbReference>
<reference evidence="4" key="1">
    <citation type="submission" date="2020-12" db="EMBL/GenBank/DDBJ databases">
        <title>Clostridium thailandense sp. nov., a novel acetogenic bacterium isolated from peat land soil in Thailand.</title>
        <authorList>
            <person name="Chaikitkaew S."/>
            <person name="Birkeland N.K."/>
        </authorList>
    </citation>
    <scope>NUCLEOTIDE SEQUENCE</scope>
    <source>
        <strain evidence="4">PL3</strain>
    </source>
</reference>
<proteinExistence type="predicted"/>
<accession>A0A949TXS7</accession>
<organism evidence="4 5">
    <name type="scientific">Clostridium thailandense</name>
    <dbReference type="NCBI Taxonomy" id="2794346"/>
    <lineage>
        <taxon>Bacteria</taxon>
        <taxon>Bacillati</taxon>
        <taxon>Bacillota</taxon>
        <taxon>Clostridia</taxon>
        <taxon>Eubacteriales</taxon>
        <taxon>Clostridiaceae</taxon>
        <taxon>Clostridium</taxon>
    </lineage>
</organism>
<dbReference type="AlphaFoldDB" id="A0A949TXS7"/>
<dbReference type="Pfam" id="PF00293">
    <property type="entry name" value="NUDIX"/>
    <property type="match status" value="1"/>
</dbReference>
<evidence type="ECO:0000256" key="1">
    <source>
        <dbReference type="ARBA" id="ARBA00001946"/>
    </source>
</evidence>
<evidence type="ECO:0000313" key="4">
    <source>
        <dbReference type="EMBL" id="MBV7274523.1"/>
    </source>
</evidence>
<protein>
    <submittedName>
        <fullName evidence="4">NUDIX domain-containing protein</fullName>
    </submittedName>
</protein>
<dbReference type="InterPro" id="IPR000086">
    <property type="entry name" value="NUDIX_hydrolase_dom"/>
</dbReference>
<dbReference type="PROSITE" id="PS51462">
    <property type="entry name" value="NUDIX"/>
    <property type="match status" value="1"/>
</dbReference>
<comment type="cofactor">
    <cofactor evidence="1">
        <name>Mg(2+)</name>
        <dbReference type="ChEBI" id="CHEBI:18420"/>
    </cofactor>
</comment>
<dbReference type="EMBL" id="JAEEGC010000088">
    <property type="protein sequence ID" value="MBV7274523.1"/>
    <property type="molecule type" value="Genomic_DNA"/>
</dbReference>
<sequence length="153" mass="17379">MLGNPLYEGPVFGEKLSGIEYGEKIGVYGITVDDKGKIAIIKNLTGYFLPGGGLEKGENHEECLRREFIEETGYEIEIENYIGTASLYHITKTGEYKKGIGHFYMVDLKADTGNKIEEDHELIWFEPKESVKCLFLEHQAWAVLKALKMEEKL</sequence>
<name>A0A949TXS7_9CLOT</name>
<gene>
    <name evidence="4" type="ORF">I6U48_16645</name>
</gene>
<dbReference type="GO" id="GO:0016787">
    <property type="term" value="F:hydrolase activity"/>
    <property type="evidence" value="ECO:0007669"/>
    <property type="project" value="UniProtKB-KW"/>
</dbReference>
<evidence type="ECO:0000313" key="5">
    <source>
        <dbReference type="Proteomes" id="UP000694308"/>
    </source>
</evidence>
<evidence type="ECO:0000259" key="3">
    <source>
        <dbReference type="PROSITE" id="PS51462"/>
    </source>
</evidence>
<evidence type="ECO:0000256" key="2">
    <source>
        <dbReference type="ARBA" id="ARBA00022801"/>
    </source>
</evidence>
<dbReference type="RefSeq" id="WP_218321587.1">
    <property type="nucleotide sequence ID" value="NZ_JAEEGC010000088.1"/>
</dbReference>
<keyword evidence="5" id="KW-1185">Reference proteome</keyword>
<keyword evidence="2" id="KW-0378">Hydrolase</keyword>